<dbReference type="EMBL" id="ASHM01046009">
    <property type="protein sequence ID" value="PNX84289.1"/>
    <property type="molecule type" value="Genomic_DNA"/>
</dbReference>
<feature type="region of interest" description="Disordered" evidence="1">
    <location>
        <begin position="1"/>
        <end position="29"/>
    </location>
</feature>
<proteinExistence type="predicted"/>
<dbReference type="Proteomes" id="UP000236291">
    <property type="component" value="Unassembled WGS sequence"/>
</dbReference>
<dbReference type="AlphaFoldDB" id="A0A2K3M0I0"/>
<sequence>MDVTPDRRKRVRHSERDRDDLRHHRSDRNAIPVVVSASVPDSQTHLPSSFFTYGTLSA</sequence>
<accession>A0A2K3M0I0</accession>
<gene>
    <name evidence="2" type="ORF">L195_g040347</name>
</gene>
<protein>
    <submittedName>
        <fullName evidence="2">Uncharacterized protein</fullName>
    </submittedName>
</protein>
<evidence type="ECO:0000313" key="2">
    <source>
        <dbReference type="EMBL" id="PNX84289.1"/>
    </source>
</evidence>
<evidence type="ECO:0000313" key="3">
    <source>
        <dbReference type="Proteomes" id="UP000236291"/>
    </source>
</evidence>
<comment type="caution">
    <text evidence="2">The sequence shown here is derived from an EMBL/GenBank/DDBJ whole genome shotgun (WGS) entry which is preliminary data.</text>
</comment>
<reference evidence="2 3" key="1">
    <citation type="journal article" date="2014" name="Am. J. Bot.">
        <title>Genome assembly and annotation for red clover (Trifolium pratense; Fabaceae).</title>
        <authorList>
            <person name="Istvanek J."/>
            <person name="Jaros M."/>
            <person name="Krenek A."/>
            <person name="Repkova J."/>
        </authorList>
    </citation>
    <scope>NUCLEOTIDE SEQUENCE [LARGE SCALE GENOMIC DNA]</scope>
    <source>
        <strain evidence="3">cv. Tatra</strain>
        <tissue evidence="2">Young leaves</tissue>
    </source>
</reference>
<reference evidence="2 3" key="2">
    <citation type="journal article" date="2017" name="Front. Plant Sci.">
        <title>Gene Classification and Mining of Molecular Markers Useful in Red Clover (Trifolium pratense) Breeding.</title>
        <authorList>
            <person name="Istvanek J."/>
            <person name="Dluhosova J."/>
            <person name="Dluhos P."/>
            <person name="Patkova L."/>
            <person name="Nedelnik J."/>
            <person name="Repkova J."/>
        </authorList>
    </citation>
    <scope>NUCLEOTIDE SEQUENCE [LARGE SCALE GENOMIC DNA]</scope>
    <source>
        <strain evidence="3">cv. Tatra</strain>
        <tissue evidence="2">Young leaves</tissue>
    </source>
</reference>
<evidence type="ECO:0000256" key="1">
    <source>
        <dbReference type="SAM" id="MobiDB-lite"/>
    </source>
</evidence>
<organism evidence="2 3">
    <name type="scientific">Trifolium pratense</name>
    <name type="common">Red clover</name>
    <dbReference type="NCBI Taxonomy" id="57577"/>
    <lineage>
        <taxon>Eukaryota</taxon>
        <taxon>Viridiplantae</taxon>
        <taxon>Streptophyta</taxon>
        <taxon>Embryophyta</taxon>
        <taxon>Tracheophyta</taxon>
        <taxon>Spermatophyta</taxon>
        <taxon>Magnoliopsida</taxon>
        <taxon>eudicotyledons</taxon>
        <taxon>Gunneridae</taxon>
        <taxon>Pentapetalae</taxon>
        <taxon>rosids</taxon>
        <taxon>fabids</taxon>
        <taxon>Fabales</taxon>
        <taxon>Fabaceae</taxon>
        <taxon>Papilionoideae</taxon>
        <taxon>50 kb inversion clade</taxon>
        <taxon>NPAAA clade</taxon>
        <taxon>Hologalegina</taxon>
        <taxon>IRL clade</taxon>
        <taxon>Trifolieae</taxon>
        <taxon>Trifolium</taxon>
    </lineage>
</organism>
<name>A0A2K3M0I0_TRIPR</name>